<dbReference type="Proteomes" id="UP000299102">
    <property type="component" value="Unassembled WGS sequence"/>
</dbReference>
<proteinExistence type="predicted"/>
<evidence type="ECO:0000313" key="4">
    <source>
        <dbReference type="EMBL" id="GBP11821.1"/>
    </source>
</evidence>
<organism evidence="4 5">
    <name type="scientific">Eumeta variegata</name>
    <name type="common">Bagworm moth</name>
    <name type="synonym">Eumeta japonica</name>
    <dbReference type="NCBI Taxonomy" id="151549"/>
    <lineage>
        <taxon>Eukaryota</taxon>
        <taxon>Metazoa</taxon>
        <taxon>Ecdysozoa</taxon>
        <taxon>Arthropoda</taxon>
        <taxon>Hexapoda</taxon>
        <taxon>Insecta</taxon>
        <taxon>Pterygota</taxon>
        <taxon>Neoptera</taxon>
        <taxon>Endopterygota</taxon>
        <taxon>Lepidoptera</taxon>
        <taxon>Glossata</taxon>
        <taxon>Ditrysia</taxon>
        <taxon>Tineoidea</taxon>
        <taxon>Psychidae</taxon>
        <taxon>Oiketicinae</taxon>
        <taxon>Eumeta</taxon>
    </lineage>
</organism>
<keyword evidence="1" id="KW-0479">Metal-binding</keyword>
<evidence type="ECO:0000256" key="2">
    <source>
        <dbReference type="SAM" id="MobiDB-lite"/>
    </source>
</evidence>
<evidence type="ECO:0000313" key="5">
    <source>
        <dbReference type="Proteomes" id="UP000299102"/>
    </source>
</evidence>
<feature type="region of interest" description="Disordered" evidence="2">
    <location>
        <begin position="1"/>
        <end position="45"/>
    </location>
</feature>
<dbReference type="OrthoDB" id="7487068at2759"/>
<dbReference type="GO" id="GO:0008270">
    <property type="term" value="F:zinc ion binding"/>
    <property type="evidence" value="ECO:0007669"/>
    <property type="project" value="UniProtKB-KW"/>
</dbReference>
<keyword evidence="1" id="KW-0862">Zinc</keyword>
<dbReference type="SMART" id="SM00343">
    <property type="entry name" value="ZnF_C2HC"/>
    <property type="match status" value="2"/>
</dbReference>
<keyword evidence="1" id="KW-0863">Zinc-finger</keyword>
<dbReference type="EMBL" id="BGZK01004960">
    <property type="protein sequence ID" value="GBP11821.1"/>
    <property type="molecule type" value="Genomic_DNA"/>
</dbReference>
<dbReference type="PROSITE" id="PS50158">
    <property type="entry name" value="ZF_CCHC"/>
    <property type="match status" value="1"/>
</dbReference>
<feature type="compositionally biased region" description="Polar residues" evidence="2">
    <location>
        <begin position="1"/>
        <end position="11"/>
    </location>
</feature>
<keyword evidence="5" id="KW-1185">Reference proteome</keyword>
<protein>
    <submittedName>
        <fullName evidence="4">Nucleic-acid-binding protein from transposon X-element</fullName>
    </submittedName>
</protein>
<sequence>MDINPLLSQSGGRPPQLKRSKKLIGPAEISKPNSQNEGSARNSNLLKCHEPNSMGEIGAAHDKDINCSQLGKQLLDAVFAKQPCKEVKNNFQKLLGASDRDRVDILEDIQIPEVAQGNMEEDLCSISSVDDGFQVAQNKKRRVQGEGPGILLSSYILENVNVKSLIDQLNAKKIEFKIKNQTQSKSKLYLKDAVVHSEMRELLRKKGVSSYTYTPKEFKRSSVICRGLYHKSDISEIKSELDRIVPDTVDTVSKFSTDFSRKQGIDTGLFLVVLKPGRKVGDLVAVRFILNQVVTWERPKYTTKIPQCWRCQRWGHFSRNCSRPFACLKCNEKHSPGECSFVGDGKELPFCVNCNERGHTSNYRGCPAYKKFVSLRKKSREEARNRKKLATDNVEGALTQSGLIQGRTFASCFNETPIGSKRKSRLCAGVLSIARSLCSPDPLTLEDEIRNF</sequence>
<dbReference type="AlphaFoldDB" id="A0A4C1TEV1"/>
<dbReference type="InterPro" id="IPR001878">
    <property type="entry name" value="Znf_CCHC"/>
</dbReference>
<reference evidence="4 5" key="1">
    <citation type="journal article" date="2019" name="Commun. Biol.">
        <title>The bagworm genome reveals a unique fibroin gene that provides high tensile strength.</title>
        <authorList>
            <person name="Kono N."/>
            <person name="Nakamura H."/>
            <person name="Ohtoshi R."/>
            <person name="Tomita M."/>
            <person name="Numata K."/>
            <person name="Arakawa K."/>
        </authorList>
    </citation>
    <scope>NUCLEOTIDE SEQUENCE [LARGE SCALE GENOMIC DNA]</scope>
</reference>
<feature type="domain" description="CCHC-type" evidence="3">
    <location>
        <begin position="308"/>
        <end position="321"/>
    </location>
</feature>
<dbReference type="InterPro" id="IPR036875">
    <property type="entry name" value="Znf_CCHC_sf"/>
</dbReference>
<name>A0A4C1TEV1_EUMVA</name>
<gene>
    <name evidence="4" type="primary">ORF1</name>
    <name evidence="4" type="ORF">EVAR_68090_1</name>
</gene>
<dbReference type="GO" id="GO:0003676">
    <property type="term" value="F:nucleic acid binding"/>
    <property type="evidence" value="ECO:0007669"/>
    <property type="project" value="InterPro"/>
</dbReference>
<feature type="compositionally biased region" description="Polar residues" evidence="2">
    <location>
        <begin position="31"/>
        <end position="45"/>
    </location>
</feature>
<evidence type="ECO:0000256" key="1">
    <source>
        <dbReference type="PROSITE-ProRule" id="PRU00047"/>
    </source>
</evidence>
<evidence type="ECO:0000259" key="3">
    <source>
        <dbReference type="PROSITE" id="PS50158"/>
    </source>
</evidence>
<comment type="caution">
    <text evidence="4">The sequence shown here is derived from an EMBL/GenBank/DDBJ whole genome shotgun (WGS) entry which is preliminary data.</text>
</comment>
<accession>A0A4C1TEV1</accession>
<dbReference type="SUPFAM" id="SSF57756">
    <property type="entry name" value="Retrovirus zinc finger-like domains"/>
    <property type="match status" value="1"/>
</dbReference>